<gene>
    <name evidence="1" type="ORF">MENTE1834_LOCUS23675</name>
</gene>
<dbReference type="Proteomes" id="UP001497535">
    <property type="component" value="Unassembled WGS sequence"/>
</dbReference>
<dbReference type="EMBL" id="CAVMJV010000031">
    <property type="protein sequence ID" value="CAK5076799.1"/>
    <property type="molecule type" value="Genomic_DNA"/>
</dbReference>
<comment type="caution">
    <text evidence="1">The sequence shown here is derived from an EMBL/GenBank/DDBJ whole genome shotgun (WGS) entry which is preliminary data.</text>
</comment>
<evidence type="ECO:0000313" key="2">
    <source>
        <dbReference type="Proteomes" id="UP001497535"/>
    </source>
</evidence>
<keyword evidence="2" id="KW-1185">Reference proteome</keyword>
<protein>
    <submittedName>
        <fullName evidence="1">Uncharacterized protein</fullName>
    </submittedName>
</protein>
<organism evidence="1 2">
    <name type="scientific">Meloidogyne enterolobii</name>
    <name type="common">Root-knot nematode worm</name>
    <name type="synonym">Meloidogyne mayaguensis</name>
    <dbReference type="NCBI Taxonomy" id="390850"/>
    <lineage>
        <taxon>Eukaryota</taxon>
        <taxon>Metazoa</taxon>
        <taxon>Ecdysozoa</taxon>
        <taxon>Nematoda</taxon>
        <taxon>Chromadorea</taxon>
        <taxon>Rhabditida</taxon>
        <taxon>Tylenchina</taxon>
        <taxon>Tylenchomorpha</taxon>
        <taxon>Tylenchoidea</taxon>
        <taxon>Meloidogynidae</taxon>
        <taxon>Meloidogyninae</taxon>
        <taxon>Meloidogyne</taxon>
    </lineage>
</organism>
<accession>A0ACB0ZE12</accession>
<proteinExistence type="predicted"/>
<evidence type="ECO:0000313" key="1">
    <source>
        <dbReference type="EMBL" id="CAK5076799.1"/>
    </source>
</evidence>
<sequence length="84" mass="9471">MEFALNPPTNIQSVINFLGSNGYFRTLGVLMEEINMPNPIQQIPGPMWFRFAFLNASTSQNQACVRKKGKFSWHVKLVLGGDLL</sequence>
<name>A0ACB0ZE12_MELEN</name>
<reference evidence="1" key="1">
    <citation type="submission" date="2023-11" db="EMBL/GenBank/DDBJ databases">
        <authorList>
            <person name="Poullet M."/>
        </authorList>
    </citation>
    <scope>NUCLEOTIDE SEQUENCE</scope>
    <source>
        <strain evidence="1">E1834</strain>
    </source>
</reference>